<keyword evidence="3 9" id="KW-0813">Transport</keyword>
<sequence>MTALALPTRRRLRKVMPVYRMIYIAIGLATLYLIVTGLSWDWLPKYLPKLWTGFQISLAIWAASVIFGFLIALPLGLAQVLSRGPLRWLSVAYCTTLRGTPLLMQLWLFYYGLGAMMTQIPGIRSTVLWPYLREAWPFAVLALSLNFAAYAGEIMRGAFAGVGRGEIEAGKAFGMSSTKVFFRIWLPLALRQALPTLAGETVMQLKAIPLVATVTVPEMYAVISQSRHDTLLTYEPLLLIAGIYLSLTFLLVQALAAVERRFSLAKR</sequence>
<evidence type="ECO:0000313" key="12">
    <source>
        <dbReference type="Proteomes" id="UP001239680"/>
    </source>
</evidence>
<dbReference type="EMBL" id="JAVDBT010000016">
    <property type="protein sequence ID" value="MDQ2067747.1"/>
    <property type="molecule type" value="Genomic_DNA"/>
</dbReference>
<name>A0ABU0W158_9RHOB</name>
<dbReference type="SUPFAM" id="SSF161098">
    <property type="entry name" value="MetI-like"/>
    <property type="match status" value="1"/>
</dbReference>
<dbReference type="Proteomes" id="UP001239680">
    <property type="component" value="Unassembled WGS sequence"/>
</dbReference>
<evidence type="ECO:0000256" key="9">
    <source>
        <dbReference type="RuleBase" id="RU363032"/>
    </source>
</evidence>
<dbReference type="RefSeq" id="WP_306681455.1">
    <property type="nucleotide sequence ID" value="NZ_JAVDBT010000016.1"/>
</dbReference>
<evidence type="ECO:0000256" key="8">
    <source>
        <dbReference type="ARBA" id="ARBA00023136"/>
    </source>
</evidence>
<evidence type="ECO:0000256" key="1">
    <source>
        <dbReference type="ARBA" id="ARBA00004429"/>
    </source>
</evidence>
<keyword evidence="5 9" id="KW-0812">Transmembrane</keyword>
<keyword evidence="12" id="KW-1185">Reference proteome</keyword>
<feature type="transmembrane region" description="Helical" evidence="9">
    <location>
        <begin position="237"/>
        <end position="258"/>
    </location>
</feature>
<evidence type="ECO:0000256" key="5">
    <source>
        <dbReference type="ARBA" id="ARBA00022692"/>
    </source>
</evidence>
<reference evidence="11 12" key="1">
    <citation type="submission" date="2023-08" db="EMBL/GenBank/DDBJ databases">
        <title>Characterization of two Paracoccaceae strains isolated from Phycosphere and proposal of Xinfangfangia lacusdiani sp. nov.</title>
        <authorList>
            <person name="Deng Y."/>
            <person name="Zhang Y.Q."/>
        </authorList>
    </citation>
    <scope>NUCLEOTIDE SEQUENCE [LARGE SCALE GENOMIC DNA]</scope>
    <source>
        <strain evidence="11 12">CPCC 101601</strain>
    </source>
</reference>
<keyword evidence="6" id="KW-0029">Amino-acid transport</keyword>
<evidence type="ECO:0000256" key="7">
    <source>
        <dbReference type="ARBA" id="ARBA00022989"/>
    </source>
</evidence>
<evidence type="ECO:0000256" key="6">
    <source>
        <dbReference type="ARBA" id="ARBA00022970"/>
    </source>
</evidence>
<gene>
    <name evidence="11" type="ORF">Q9295_15325</name>
</gene>
<dbReference type="InterPro" id="IPR010065">
    <property type="entry name" value="AA_ABC_transptr_permease_3TM"/>
</dbReference>
<feature type="transmembrane region" description="Helical" evidence="9">
    <location>
        <begin position="135"/>
        <end position="159"/>
    </location>
</feature>
<accession>A0ABU0W158</accession>
<dbReference type="InterPro" id="IPR035906">
    <property type="entry name" value="MetI-like_sf"/>
</dbReference>
<dbReference type="PANTHER" id="PTHR30614">
    <property type="entry name" value="MEMBRANE COMPONENT OF AMINO ACID ABC TRANSPORTER"/>
    <property type="match status" value="1"/>
</dbReference>
<comment type="caution">
    <text evidence="11">The sequence shown here is derived from an EMBL/GenBank/DDBJ whole genome shotgun (WGS) entry which is preliminary data.</text>
</comment>
<organism evidence="11 12">
    <name type="scientific">Pseudogemmobacter lacusdianii</name>
    <dbReference type="NCBI Taxonomy" id="3069608"/>
    <lineage>
        <taxon>Bacteria</taxon>
        <taxon>Pseudomonadati</taxon>
        <taxon>Pseudomonadota</taxon>
        <taxon>Alphaproteobacteria</taxon>
        <taxon>Rhodobacterales</taxon>
        <taxon>Paracoccaceae</taxon>
        <taxon>Pseudogemmobacter</taxon>
    </lineage>
</organism>
<evidence type="ECO:0000256" key="4">
    <source>
        <dbReference type="ARBA" id="ARBA00022475"/>
    </source>
</evidence>
<feature type="transmembrane region" description="Helical" evidence="9">
    <location>
        <begin position="21"/>
        <end position="40"/>
    </location>
</feature>
<feature type="domain" description="ABC transmembrane type-1" evidence="10">
    <location>
        <begin position="54"/>
        <end position="256"/>
    </location>
</feature>
<dbReference type="NCBIfam" id="TIGR01726">
    <property type="entry name" value="HEQRo_perm_3TM"/>
    <property type="match status" value="1"/>
</dbReference>
<dbReference type="PROSITE" id="PS50928">
    <property type="entry name" value="ABC_TM1"/>
    <property type="match status" value="1"/>
</dbReference>
<feature type="transmembrane region" description="Helical" evidence="9">
    <location>
        <begin position="60"/>
        <end position="81"/>
    </location>
</feature>
<proteinExistence type="inferred from homology"/>
<comment type="similarity">
    <text evidence="2">Belongs to the binding-protein-dependent transport system permease family. HisMQ subfamily.</text>
</comment>
<protein>
    <submittedName>
        <fullName evidence="11">ABC transporter permease subunit</fullName>
    </submittedName>
</protein>
<evidence type="ECO:0000256" key="3">
    <source>
        <dbReference type="ARBA" id="ARBA00022448"/>
    </source>
</evidence>
<keyword evidence="4" id="KW-1003">Cell membrane</keyword>
<evidence type="ECO:0000256" key="2">
    <source>
        <dbReference type="ARBA" id="ARBA00010072"/>
    </source>
</evidence>
<keyword evidence="8 9" id="KW-0472">Membrane</keyword>
<keyword evidence="7 9" id="KW-1133">Transmembrane helix</keyword>
<dbReference type="PANTHER" id="PTHR30614:SF0">
    <property type="entry name" value="L-CYSTINE TRANSPORT SYSTEM PERMEASE PROTEIN TCYL"/>
    <property type="match status" value="1"/>
</dbReference>
<feature type="transmembrane region" description="Helical" evidence="9">
    <location>
        <begin position="180"/>
        <end position="198"/>
    </location>
</feature>
<dbReference type="Pfam" id="PF00528">
    <property type="entry name" value="BPD_transp_1"/>
    <property type="match status" value="1"/>
</dbReference>
<evidence type="ECO:0000259" key="10">
    <source>
        <dbReference type="PROSITE" id="PS50928"/>
    </source>
</evidence>
<dbReference type="InterPro" id="IPR000515">
    <property type="entry name" value="MetI-like"/>
</dbReference>
<dbReference type="CDD" id="cd06261">
    <property type="entry name" value="TM_PBP2"/>
    <property type="match status" value="1"/>
</dbReference>
<evidence type="ECO:0000313" key="11">
    <source>
        <dbReference type="EMBL" id="MDQ2067747.1"/>
    </source>
</evidence>
<feature type="transmembrane region" description="Helical" evidence="9">
    <location>
        <begin position="102"/>
        <end position="123"/>
    </location>
</feature>
<dbReference type="InterPro" id="IPR043429">
    <property type="entry name" value="ArtM/GltK/GlnP/TcyL/YhdX-like"/>
</dbReference>
<comment type="subcellular location">
    <subcellularLocation>
        <location evidence="1">Cell inner membrane</location>
        <topology evidence="1">Multi-pass membrane protein</topology>
    </subcellularLocation>
    <subcellularLocation>
        <location evidence="9">Cell membrane</location>
        <topology evidence="9">Multi-pass membrane protein</topology>
    </subcellularLocation>
</comment>
<dbReference type="Gene3D" id="1.10.3720.10">
    <property type="entry name" value="MetI-like"/>
    <property type="match status" value="1"/>
</dbReference>